<feature type="region of interest" description="Disordered" evidence="2">
    <location>
        <begin position="393"/>
        <end position="449"/>
    </location>
</feature>
<feature type="region of interest" description="Disordered" evidence="2">
    <location>
        <begin position="186"/>
        <end position="374"/>
    </location>
</feature>
<organism evidence="3">
    <name type="scientific">Culex tarsalis</name>
    <name type="common">Encephalitis mosquito</name>
    <dbReference type="NCBI Taxonomy" id="7177"/>
    <lineage>
        <taxon>Eukaryota</taxon>
        <taxon>Metazoa</taxon>
        <taxon>Ecdysozoa</taxon>
        <taxon>Arthropoda</taxon>
        <taxon>Hexapoda</taxon>
        <taxon>Insecta</taxon>
        <taxon>Pterygota</taxon>
        <taxon>Neoptera</taxon>
        <taxon>Endopterygota</taxon>
        <taxon>Diptera</taxon>
        <taxon>Nematocera</taxon>
        <taxon>Culicoidea</taxon>
        <taxon>Culicidae</taxon>
        <taxon>Culicinae</taxon>
        <taxon>Culicini</taxon>
        <taxon>Culex</taxon>
        <taxon>Culex</taxon>
    </lineage>
</organism>
<feature type="region of interest" description="Disordered" evidence="2">
    <location>
        <begin position="774"/>
        <end position="820"/>
    </location>
</feature>
<reference evidence="3" key="1">
    <citation type="submission" date="2017-01" db="EMBL/GenBank/DDBJ databases">
        <title>A deep insight into the sialotranscriptome of adult male and female Cluex tarsalis mosquitoes.</title>
        <authorList>
            <person name="Ribeiro J.M."/>
            <person name="Moreira F."/>
            <person name="Bernard K.A."/>
            <person name="Calvo E."/>
        </authorList>
    </citation>
    <scope>NUCLEOTIDE SEQUENCE</scope>
    <source>
        <strain evidence="3">Kern County</strain>
        <tissue evidence="3">Salivary glands</tissue>
    </source>
</reference>
<keyword evidence="1" id="KW-0175">Coiled coil</keyword>
<feature type="compositionally biased region" description="Polar residues" evidence="2">
    <location>
        <begin position="323"/>
        <end position="333"/>
    </location>
</feature>
<feature type="compositionally biased region" description="Polar residues" evidence="2">
    <location>
        <begin position="35"/>
        <end position="53"/>
    </location>
</feature>
<feature type="compositionally biased region" description="Polar residues" evidence="2">
    <location>
        <begin position="280"/>
        <end position="295"/>
    </location>
</feature>
<feature type="coiled-coil region" evidence="1">
    <location>
        <begin position="506"/>
        <end position="561"/>
    </location>
</feature>
<feature type="compositionally biased region" description="Polar residues" evidence="2">
    <location>
        <begin position="774"/>
        <end position="802"/>
    </location>
</feature>
<feature type="compositionally biased region" description="Basic and acidic residues" evidence="2">
    <location>
        <begin position="852"/>
        <end position="864"/>
    </location>
</feature>
<feature type="compositionally biased region" description="Polar residues" evidence="2">
    <location>
        <begin position="254"/>
        <end position="264"/>
    </location>
</feature>
<proteinExistence type="predicted"/>
<evidence type="ECO:0000256" key="2">
    <source>
        <dbReference type="SAM" id="MobiDB-lite"/>
    </source>
</evidence>
<feature type="region of interest" description="Disordered" evidence="2">
    <location>
        <begin position="15"/>
        <end position="68"/>
    </location>
</feature>
<dbReference type="EMBL" id="GFDL01015341">
    <property type="protein sequence ID" value="JAV19704.1"/>
    <property type="molecule type" value="Transcribed_RNA"/>
</dbReference>
<accession>A0A1Q3EWM9</accession>
<feature type="compositionally biased region" description="Polar residues" evidence="2">
    <location>
        <begin position="411"/>
        <end position="431"/>
    </location>
</feature>
<dbReference type="PANTHER" id="PTHR45615:SF80">
    <property type="entry name" value="GRIP DOMAIN-CONTAINING PROTEIN"/>
    <property type="match status" value="1"/>
</dbReference>
<feature type="region of interest" description="Disordered" evidence="2">
    <location>
        <begin position="843"/>
        <end position="871"/>
    </location>
</feature>
<feature type="coiled-coil region" evidence="1">
    <location>
        <begin position="1054"/>
        <end position="1116"/>
    </location>
</feature>
<feature type="compositionally biased region" description="Polar residues" evidence="2">
    <location>
        <begin position="355"/>
        <end position="364"/>
    </location>
</feature>
<feature type="coiled-coil region" evidence="1">
    <location>
        <begin position="605"/>
        <end position="692"/>
    </location>
</feature>
<name>A0A1Q3EWM9_CULTA</name>
<feature type="compositionally biased region" description="Basic and acidic residues" evidence="2">
    <location>
        <begin position="268"/>
        <end position="278"/>
    </location>
</feature>
<feature type="compositionally biased region" description="Low complexity" evidence="2">
    <location>
        <begin position="232"/>
        <end position="253"/>
    </location>
</feature>
<protein>
    <submittedName>
        <fullName evidence="3">Putative cornetto</fullName>
    </submittedName>
</protein>
<feature type="region of interest" description="Disordered" evidence="2">
    <location>
        <begin position="943"/>
        <end position="995"/>
    </location>
</feature>
<dbReference type="PANTHER" id="PTHR45615">
    <property type="entry name" value="MYOSIN HEAVY CHAIN, NON-MUSCLE"/>
    <property type="match status" value="1"/>
</dbReference>
<sequence>MDTIQEVVVVKPMADDPELDSTAASGGVSAGLAPNDTTKSSQDSSFNPYNCSSLLMEEEDQQPASEDLQPASEIIELIGSERQNGGGEEVAVDADVVKVLNGAGTDGSDSGVEFGVTGSLNETGILQRALSNNSAGYASSCCGLEEGNGVSVSCNSSMISYSSDVYDKTGSTILLGGGSRLSNDYCASEGGSESSSITGGPVSSLRKGGSSTKKKVAMKEPLTNRSPRKSAESICSARSSSRSRASSLGRSVSLNLKTPPTSAMNVAARERARSREKMAASTTTLSGKTIVTPKSNPIPAKRPPKPDSLPTGLKEASPALQRVTVSRTPSVTRGRTPLATPTDDGRWPSVGGKGTTTPRSTPARGTSAAPDGVSIKTRVGTLALEAKVSSPLDKFGTLPRRRKERSAEDLQGSSSRSASATRNQNPMTTSLIKKLPSAKQETPTRTLPSYPKLASAVKKVVQKTKIYHETSVQTAITCKDVEDAFNGKAKDIRVDAIEQCHKQTQSDIRDKEMERLEEKLKKLTAEYSVMLTKHSEKSQMVTALEQKLLKEREEKLAAQKELQMNSERVLGMLESVPGGVPVETGGECDSLLMLESQLQLSGSVLEKKQEEIAKLRTICRTLHADMELSLKNQEELLRQKTELEEESSEMQDFLQAEKASCMEALKEAELEMSQLRQTLALREGEIERQQEECRHLVRIGEQRRQEYLGMQAKYNALESRSKDILLQQGAAVSGASVALSGLGSRLDQLVEQLISSYNISEQDLEDVIYHNEAYTNSSSGDGSPECEQQPSSAGKYCDQQQPAPCATPAKSVKSGDTPLSPQRGQSFIAAVISAIKNATSKSAAKSASVATSKERKEICGHESDSTEMLDSETEPCLMMDNVLEDVAMPDSHSHNMVSSSTRISQIEMPSSLESGANAMISHDESLDNLSQAITNRQQIELQSSIIASGRSPRRQFRQSTEQRPTNGGGGGAGTTNTAGDHTTASHSSSLEDDENSCCGEASIAEMPSICEYCNAQSLVDQVIDVDNLITKLLKVLRIVQMDNDHCIQELVVHKNKLALTNEEIQDRVKEYEELNVKLKEDLEDASQQLVARGNELTKSKAELVSHRQEIDKLNEDICQLSTLCSNRQQQQNTNSSSLTINREDIISALKLWNETDSIPEQDLIGHVVQACNEIPKLKARLCEKEQQLVAMQQNSATRLMTASWHQALGEAKRQYEAIDRALETLHSVQSIVQQSPALVQLQRDLEETNFQSIPLVSLPTHLVNGNGGDAVAAAIDLNANQTSNANGNGSPVAAVAGLQLTQPDIIDSTA</sequence>
<evidence type="ECO:0000256" key="1">
    <source>
        <dbReference type="SAM" id="Coils"/>
    </source>
</evidence>
<evidence type="ECO:0000313" key="3">
    <source>
        <dbReference type="EMBL" id="JAV19704.1"/>
    </source>
</evidence>